<comment type="caution">
    <text evidence="10">The sequence shown here is derived from an EMBL/GenBank/DDBJ whole genome shotgun (WGS) entry which is preliminary data.</text>
</comment>
<evidence type="ECO:0000256" key="4">
    <source>
        <dbReference type="ARBA" id="ARBA00022692"/>
    </source>
</evidence>
<keyword evidence="4" id="KW-0812">Transmembrane</keyword>
<dbReference type="InterPro" id="IPR039426">
    <property type="entry name" value="TonB-dep_rcpt-like"/>
</dbReference>
<dbReference type="Proteomes" id="UP000290253">
    <property type="component" value="Unassembled WGS sequence"/>
</dbReference>
<name>A0A4Q1S9Z3_9BACT</name>
<evidence type="ECO:0000259" key="9">
    <source>
        <dbReference type="Pfam" id="PF25183"/>
    </source>
</evidence>
<reference evidence="10 11" key="1">
    <citation type="journal article" date="2016" name="Int. J. Syst. Evol. Microbiol.">
        <title>Acidipila dinghuensis sp. nov., an acidobacterium isolated from forest soil.</title>
        <authorList>
            <person name="Jiang Y.W."/>
            <person name="Wang J."/>
            <person name="Chen M.H."/>
            <person name="Lv Y.Y."/>
            <person name="Qiu L.H."/>
        </authorList>
    </citation>
    <scope>NUCLEOTIDE SEQUENCE [LARGE SCALE GENOMIC DNA]</scope>
    <source>
        <strain evidence="10 11">DHOF10</strain>
    </source>
</reference>
<dbReference type="Gene3D" id="2.60.40.1120">
    <property type="entry name" value="Carboxypeptidase-like, regulatory domain"/>
    <property type="match status" value="1"/>
</dbReference>
<feature type="signal peptide" evidence="8">
    <location>
        <begin position="1"/>
        <end position="19"/>
    </location>
</feature>
<keyword evidence="2" id="KW-0813">Transport</keyword>
<keyword evidence="3" id="KW-1134">Transmembrane beta strand</keyword>
<dbReference type="InterPro" id="IPR008969">
    <property type="entry name" value="CarboxyPept-like_regulatory"/>
</dbReference>
<dbReference type="PANTHER" id="PTHR30069">
    <property type="entry name" value="TONB-DEPENDENT OUTER MEMBRANE RECEPTOR"/>
    <property type="match status" value="1"/>
</dbReference>
<evidence type="ECO:0000256" key="7">
    <source>
        <dbReference type="SAM" id="MobiDB-lite"/>
    </source>
</evidence>
<dbReference type="SUPFAM" id="SSF56935">
    <property type="entry name" value="Porins"/>
    <property type="match status" value="1"/>
</dbReference>
<dbReference type="PANTHER" id="PTHR30069:SF46">
    <property type="entry name" value="OAR PROTEIN"/>
    <property type="match status" value="1"/>
</dbReference>
<dbReference type="GO" id="GO:0044718">
    <property type="term" value="P:siderophore transmembrane transport"/>
    <property type="evidence" value="ECO:0007669"/>
    <property type="project" value="TreeGrafter"/>
</dbReference>
<dbReference type="Pfam" id="PF25183">
    <property type="entry name" value="OMP_b-brl_4"/>
    <property type="match status" value="1"/>
</dbReference>
<keyword evidence="11" id="KW-1185">Reference proteome</keyword>
<organism evidence="10 11">
    <name type="scientific">Silvibacterium dinghuense</name>
    <dbReference type="NCBI Taxonomy" id="1560006"/>
    <lineage>
        <taxon>Bacteria</taxon>
        <taxon>Pseudomonadati</taxon>
        <taxon>Acidobacteriota</taxon>
        <taxon>Terriglobia</taxon>
        <taxon>Terriglobales</taxon>
        <taxon>Acidobacteriaceae</taxon>
        <taxon>Silvibacterium</taxon>
    </lineage>
</organism>
<dbReference type="GO" id="GO:0009279">
    <property type="term" value="C:cell outer membrane"/>
    <property type="evidence" value="ECO:0007669"/>
    <property type="project" value="UniProtKB-SubCell"/>
</dbReference>
<dbReference type="AlphaFoldDB" id="A0A4Q1S9Z3"/>
<dbReference type="Pfam" id="PF13620">
    <property type="entry name" value="CarboxypepD_reg"/>
    <property type="match status" value="1"/>
</dbReference>
<evidence type="ECO:0000256" key="6">
    <source>
        <dbReference type="ARBA" id="ARBA00023237"/>
    </source>
</evidence>
<keyword evidence="6" id="KW-0998">Cell outer membrane</keyword>
<keyword evidence="5" id="KW-0472">Membrane</keyword>
<dbReference type="InterPro" id="IPR057601">
    <property type="entry name" value="Oar-like_b-barrel"/>
</dbReference>
<feature type="chain" id="PRO_5020363529" evidence="8">
    <location>
        <begin position="20"/>
        <end position="1169"/>
    </location>
</feature>
<evidence type="ECO:0000256" key="3">
    <source>
        <dbReference type="ARBA" id="ARBA00022452"/>
    </source>
</evidence>
<dbReference type="EMBL" id="SDMK01000005">
    <property type="protein sequence ID" value="RXS93506.1"/>
    <property type="molecule type" value="Genomic_DNA"/>
</dbReference>
<dbReference type="GO" id="GO:0015344">
    <property type="term" value="F:siderophore uptake transmembrane transporter activity"/>
    <property type="evidence" value="ECO:0007669"/>
    <property type="project" value="TreeGrafter"/>
</dbReference>
<evidence type="ECO:0000313" key="11">
    <source>
        <dbReference type="Proteomes" id="UP000290253"/>
    </source>
</evidence>
<dbReference type="Gene3D" id="2.40.170.20">
    <property type="entry name" value="TonB-dependent receptor, beta-barrel domain"/>
    <property type="match status" value="1"/>
</dbReference>
<keyword evidence="8" id="KW-0732">Signal</keyword>
<feature type="domain" description="TonB-dependent transporter Oar-like beta-barrel" evidence="9">
    <location>
        <begin position="243"/>
        <end position="1162"/>
    </location>
</feature>
<evidence type="ECO:0000256" key="1">
    <source>
        <dbReference type="ARBA" id="ARBA00004571"/>
    </source>
</evidence>
<sequence length="1169" mass="124620">MLLLCIAAVGLSMVPSARAQLTTADITGLVTDQQGNVLPHATVTLTNLGTKESRQAQSNGQGEYVFSFLLPGHYSVRVEAQGFRAFTVSDIGVEAGDRGRADAHMIVGSASETVQVTAATPLLQADNATVSSSVTAGAVVDLPLNGRNFIQEVQLVPGANEGPGNGLTSGQRPDDRRSTNGLSVNGQDDVLNNEIIDGIDNNERIIGSIGVKPSVDSIQEISVQTNNYAPEIGRTAGGVINVITKSGSNAFHGSLYEFFRNDVLDARSYFATTTSIPQKPELRQNQFGGSLGGPIIRNKTFFFGSYEGFRLVQAVNPYTSTVPDLTNFDSINSIGGSSPDDLIQAAITNGSLPAVNPAPGSGGTYTVDPIALNYLKLFPAPNAAGSNSGVTNNYVSGGNKTQFSTTVDARVDHSFNSSNQLYARFTYNNVSTYNPAQLPVAGPNALAGVIPGGGRYNFSGDATDVAYGYQVNYTHLFSSQLVLELKAGYTRINNFSTPLNYGNNVATEFGFPAGTNNFNTYSSGLTVAGISNFEDLGDGAYVPLQDIDNTFQYAGNVSYTVGPHNMKMGAGLIRRQARNVQSASAVGYYSFGLSTDTSGYSIADQNTNVLASMLIGAFTGPGRVYNLTPPDYRSWEPSVYWQDFWKVTPNLTVIYGARYDVFTPFTEAHNHISNFNWPLAQTLSADNIDSALQVAGANGASSTAGIATDYSNFAPRIGFAATVQPGTVLRGGFGMSYFPGNYTSNADLKNVPFVSTYQPSCESTLAYYITTSHGVSATPVCGTGGQGSTSTQTLSQGLPVPSAPFVAGQSPDLASLSGLSFNAENPKLRQGVVYQYNLMVERQLGAAVATLGYVGEVGNHQPQVLNNINLPSPAGPTAAQSQTYLLSSVLPNVATVGYYDSEGVSNYNALQASLEQRLSHGFTLNANYTWSHVLDDFSGLSEEGDQGYGNADPHNLRKTEYGNGDNDIRNRFVLQSTYLLPFGKKLTGFKKQLAAGWQFNEIFAIQSGKDFSVENSTAAGCIVPDGLAAATTGNCAHPYSGSEIGSPGNDRPNIIAPFHRNSPGKDEWFNTSAFEGQTIGTVSNQARNQLYGPSFRHVDISLFKNFPIHEALDLQFRAEFFNLTNTVSLYMPNNNSGDAQLGNGSFGQLTNVDPNYTPRQIQFALRATF</sequence>
<dbReference type="OrthoDB" id="97893at2"/>
<keyword evidence="10" id="KW-0675">Receptor</keyword>
<dbReference type="SUPFAM" id="SSF49464">
    <property type="entry name" value="Carboxypeptidase regulatory domain-like"/>
    <property type="match status" value="1"/>
</dbReference>
<accession>A0A4Q1S9Z3</accession>
<proteinExistence type="predicted"/>
<dbReference type="InterPro" id="IPR036942">
    <property type="entry name" value="Beta-barrel_TonB_sf"/>
</dbReference>
<protein>
    <submittedName>
        <fullName evidence="10">TonB-dependent receptor</fullName>
    </submittedName>
</protein>
<feature type="region of interest" description="Disordered" evidence="7">
    <location>
        <begin position="157"/>
        <end position="184"/>
    </location>
</feature>
<evidence type="ECO:0000256" key="5">
    <source>
        <dbReference type="ARBA" id="ARBA00023136"/>
    </source>
</evidence>
<gene>
    <name evidence="10" type="ORF">ESZ00_18950</name>
</gene>
<comment type="subcellular location">
    <subcellularLocation>
        <location evidence="1">Cell outer membrane</location>
        <topology evidence="1">Multi-pass membrane protein</topology>
    </subcellularLocation>
</comment>
<evidence type="ECO:0000256" key="2">
    <source>
        <dbReference type="ARBA" id="ARBA00022448"/>
    </source>
</evidence>
<evidence type="ECO:0000313" key="10">
    <source>
        <dbReference type="EMBL" id="RXS93506.1"/>
    </source>
</evidence>
<evidence type="ECO:0000256" key="8">
    <source>
        <dbReference type="SAM" id="SignalP"/>
    </source>
</evidence>